<sequence>MPSNNSSKSILRKPIKILSGSLLWLEEIKALQKNSTWEMVELPQEKKTVRWVFSIKYKSNRIIDSDRVSFWSPSPSPKAFRSTVSPLENPHHRQKTLTAGEFSGDSFRQSPFRHRPYHQVRKEEIFKFCQSTGGRISITRQPHAFFSGGLNFTRRRVRVHGALSGNALPPPTSPDAI</sequence>
<name>A0A438CZW8_VITVI</name>
<reference evidence="1 2" key="1">
    <citation type="journal article" date="2018" name="PLoS Genet.">
        <title>Population sequencing reveals clonal diversity and ancestral inbreeding in the grapevine cultivar Chardonnay.</title>
        <authorList>
            <person name="Roach M.J."/>
            <person name="Johnson D.L."/>
            <person name="Bohlmann J."/>
            <person name="van Vuuren H.J."/>
            <person name="Jones S.J."/>
            <person name="Pretorius I.S."/>
            <person name="Schmidt S.A."/>
            <person name="Borneman A.R."/>
        </authorList>
    </citation>
    <scope>NUCLEOTIDE SEQUENCE [LARGE SCALE GENOMIC DNA]</scope>
    <source>
        <strain evidence="2">cv. Chardonnay</strain>
        <tissue evidence="1">Leaf</tissue>
    </source>
</reference>
<comment type="caution">
    <text evidence="1">The sequence shown here is derived from an EMBL/GenBank/DDBJ whole genome shotgun (WGS) entry which is preliminary data.</text>
</comment>
<dbReference type="Proteomes" id="UP000288805">
    <property type="component" value="Unassembled WGS sequence"/>
</dbReference>
<organism evidence="1 2">
    <name type="scientific">Vitis vinifera</name>
    <name type="common">Grape</name>
    <dbReference type="NCBI Taxonomy" id="29760"/>
    <lineage>
        <taxon>Eukaryota</taxon>
        <taxon>Viridiplantae</taxon>
        <taxon>Streptophyta</taxon>
        <taxon>Embryophyta</taxon>
        <taxon>Tracheophyta</taxon>
        <taxon>Spermatophyta</taxon>
        <taxon>Magnoliopsida</taxon>
        <taxon>eudicotyledons</taxon>
        <taxon>Gunneridae</taxon>
        <taxon>Pentapetalae</taxon>
        <taxon>rosids</taxon>
        <taxon>Vitales</taxon>
        <taxon>Vitaceae</taxon>
        <taxon>Viteae</taxon>
        <taxon>Vitis</taxon>
    </lineage>
</organism>
<evidence type="ECO:0000313" key="2">
    <source>
        <dbReference type="Proteomes" id="UP000288805"/>
    </source>
</evidence>
<accession>A0A438CZW8</accession>
<evidence type="ECO:0000313" key="1">
    <source>
        <dbReference type="EMBL" id="RVW28754.1"/>
    </source>
</evidence>
<protein>
    <submittedName>
        <fullName evidence="1">Uncharacterized protein</fullName>
    </submittedName>
</protein>
<gene>
    <name evidence="1" type="ORF">CK203_089229</name>
</gene>
<proteinExistence type="predicted"/>
<dbReference type="AlphaFoldDB" id="A0A438CZW8"/>
<dbReference type="EMBL" id="QGNW01001879">
    <property type="protein sequence ID" value="RVW28754.1"/>
    <property type="molecule type" value="Genomic_DNA"/>
</dbReference>